<reference evidence="1" key="1">
    <citation type="submission" date="2014-11" db="EMBL/GenBank/DDBJ databases">
        <authorList>
            <person name="Amaro Gonzalez C."/>
        </authorList>
    </citation>
    <scope>NUCLEOTIDE SEQUENCE</scope>
</reference>
<dbReference type="EMBL" id="GBXM01053303">
    <property type="protein sequence ID" value="JAH55274.1"/>
    <property type="molecule type" value="Transcribed_RNA"/>
</dbReference>
<name>A0A0E9TNM4_ANGAN</name>
<evidence type="ECO:0000313" key="1">
    <source>
        <dbReference type="EMBL" id="JAH55274.1"/>
    </source>
</evidence>
<dbReference type="AlphaFoldDB" id="A0A0E9TNM4"/>
<organism evidence="1">
    <name type="scientific">Anguilla anguilla</name>
    <name type="common">European freshwater eel</name>
    <name type="synonym">Muraena anguilla</name>
    <dbReference type="NCBI Taxonomy" id="7936"/>
    <lineage>
        <taxon>Eukaryota</taxon>
        <taxon>Metazoa</taxon>
        <taxon>Chordata</taxon>
        <taxon>Craniata</taxon>
        <taxon>Vertebrata</taxon>
        <taxon>Euteleostomi</taxon>
        <taxon>Actinopterygii</taxon>
        <taxon>Neopterygii</taxon>
        <taxon>Teleostei</taxon>
        <taxon>Anguilliformes</taxon>
        <taxon>Anguillidae</taxon>
        <taxon>Anguilla</taxon>
    </lineage>
</organism>
<protein>
    <submittedName>
        <fullName evidence="1">Uncharacterized protein</fullName>
    </submittedName>
</protein>
<sequence length="33" mass="3640">MTIRRTEPDPPALTYSKMRGIVTLLSGNSFSSL</sequence>
<reference evidence="1" key="2">
    <citation type="journal article" date="2015" name="Fish Shellfish Immunol.">
        <title>Early steps in the European eel (Anguilla anguilla)-Vibrio vulnificus interaction in the gills: Role of the RtxA13 toxin.</title>
        <authorList>
            <person name="Callol A."/>
            <person name="Pajuelo D."/>
            <person name="Ebbesson L."/>
            <person name="Teles M."/>
            <person name="MacKenzie S."/>
            <person name="Amaro C."/>
        </authorList>
    </citation>
    <scope>NUCLEOTIDE SEQUENCE</scope>
</reference>
<proteinExistence type="predicted"/>
<accession>A0A0E9TNM4</accession>